<proteinExistence type="predicted"/>
<dbReference type="InterPro" id="IPR005135">
    <property type="entry name" value="Endo/exonuclease/phosphatase"/>
</dbReference>
<protein>
    <submittedName>
        <fullName evidence="3">Endonuclease</fullName>
    </submittedName>
</protein>
<dbReference type="GO" id="GO:0004519">
    <property type="term" value="F:endonuclease activity"/>
    <property type="evidence" value="ECO:0007669"/>
    <property type="project" value="UniProtKB-KW"/>
</dbReference>
<sequence>MRCGTREGRRVTRRFGGCGLVLALLPAVAAADCGEPATPLAAVRGAGEAPLPPGRMVTVEATVTGSFPGGDGLDGFYVESATEPRAGVFVYAPEVDADAAPRSAERWRIRARTGRYRGRIQLESAEALQRCGTASLEPAPLRLPAAAGELAGHSDRLVRLEGALVVTDAWDLARYGSLALASPQRRMHPANGTAGGEPAGVILDDGSYRRGPEPIPHLDAEGTRRLGSRVESAVGVLTRAFGAWRLHPVQPVRFRDDNPRRLAPVREPGALRAVNFNLRNYFLDRAGRGPDTPSGFERQRRRLAASLEALDADVLALHEIENRPAVVRDLLRLVNAGRDEARRYAAAAAAMDRRGVIRSALLYRPARLTLESVRLDAARVHDRPPVIADFRDPDGQRLRVAAAHFKSRGGCPQAGDVDRGEGCWAQRRRAQADALADALAADGPAPVLLLGDLNAYPAERALAPLRAAGLVDLVAREVPAPRRYTYVYRGAAGYLDHALASHGLAGRVARVGIWHVNADEPPFLADRGDGVWRASDHDPVVVDLR</sequence>
<feature type="chain" id="PRO_5015681587" evidence="1">
    <location>
        <begin position="30"/>
        <end position="545"/>
    </location>
</feature>
<evidence type="ECO:0000313" key="4">
    <source>
        <dbReference type="Proteomes" id="UP000245474"/>
    </source>
</evidence>
<dbReference type="InterPro" id="IPR036691">
    <property type="entry name" value="Endo/exonu/phosph_ase_sf"/>
</dbReference>
<organism evidence="3 4">
    <name type="scientific">Sediminicurvatus halobius</name>
    <dbReference type="NCBI Taxonomy" id="2182432"/>
    <lineage>
        <taxon>Bacteria</taxon>
        <taxon>Pseudomonadati</taxon>
        <taxon>Pseudomonadota</taxon>
        <taxon>Gammaproteobacteria</taxon>
        <taxon>Chromatiales</taxon>
        <taxon>Ectothiorhodospiraceae</taxon>
        <taxon>Sediminicurvatus</taxon>
    </lineage>
</organism>
<dbReference type="SUPFAM" id="SSF56219">
    <property type="entry name" value="DNase I-like"/>
    <property type="match status" value="1"/>
</dbReference>
<accession>A0A2U2MXW4</accession>
<dbReference type="NCBIfam" id="NF033681">
    <property type="entry name" value="ExeM_NucH_DNase"/>
    <property type="match status" value="1"/>
</dbReference>
<dbReference type="PANTHER" id="PTHR42834">
    <property type="entry name" value="ENDONUCLEASE/EXONUCLEASE/PHOSPHATASE FAMILY PROTEIN (AFU_ORTHOLOGUE AFUA_3G09210)"/>
    <property type="match status" value="1"/>
</dbReference>
<dbReference type="AlphaFoldDB" id="A0A2U2MXW4"/>
<name>A0A2U2MXW4_9GAMM</name>
<dbReference type="EMBL" id="QFFI01000029">
    <property type="protein sequence ID" value="PWG61658.1"/>
    <property type="molecule type" value="Genomic_DNA"/>
</dbReference>
<comment type="caution">
    <text evidence="3">The sequence shown here is derived from an EMBL/GenBank/DDBJ whole genome shotgun (WGS) entry which is preliminary data.</text>
</comment>
<keyword evidence="3" id="KW-0255">Endonuclease</keyword>
<keyword evidence="3" id="KW-0378">Hydrolase</keyword>
<keyword evidence="1" id="KW-0732">Signal</keyword>
<feature type="domain" description="Endonuclease/exonuclease/phosphatase" evidence="2">
    <location>
        <begin position="276"/>
        <end position="537"/>
    </location>
</feature>
<keyword evidence="3" id="KW-0540">Nuclease</keyword>
<evidence type="ECO:0000256" key="1">
    <source>
        <dbReference type="SAM" id="SignalP"/>
    </source>
</evidence>
<evidence type="ECO:0000259" key="2">
    <source>
        <dbReference type="Pfam" id="PF03372"/>
    </source>
</evidence>
<keyword evidence="4" id="KW-1185">Reference proteome</keyword>
<dbReference type="Gene3D" id="3.60.10.10">
    <property type="entry name" value="Endonuclease/exonuclease/phosphatase"/>
    <property type="match status" value="1"/>
</dbReference>
<dbReference type="InterPro" id="IPR047971">
    <property type="entry name" value="ExeM-like"/>
</dbReference>
<reference evidence="3 4" key="1">
    <citation type="submission" date="2018-05" db="EMBL/GenBank/DDBJ databases">
        <title>Spiribacter halobius sp. nov., a moderately halophilic bacterium isolated from marine solar saltern.</title>
        <authorList>
            <person name="Zheng W.-S."/>
            <person name="Lu D.-C."/>
            <person name="Du Z.-J."/>
        </authorList>
    </citation>
    <scope>NUCLEOTIDE SEQUENCE [LARGE SCALE GENOMIC DNA]</scope>
    <source>
        <strain evidence="3 4">E85</strain>
    </source>
</reference>
<feature type="signal peptide" evidence="1">
    <location>
        <begin position="1"/>
        <end position="29"/>
    </location>
</feature>
<dbReference type="CDD" id="cd04486">
    <property type="entry name" value="YhcR_OBF_like"/>
    <property type="match status" value="1"/>
</dbReference>
<dbReference type="Pfam" id="PF03372">
    <property type="entry name" value="Exo_endo_phos"/>
    <property type="match status" value="1"/>
</dbReference>
<dbReference type="PANTHER" id="PTHR42834:SF1">
    <property type="entry name" value="ENDONUCLEASE_EXONUCLEASE_PHOSPHATASE FAMILY PROTEIN (AFU_ORTHOLOGUE AFUA_3G09210)"/>
    <property type="match status" value="1"/>
</dbReference>
<gene>
    <name evidence="3" type="ORF">DEM34_15395</name>
</gene>
<dbReference type="Proteomes" id="UP000245474">
    <property type="component" value="Unassembled WGS sequence"/>
</dbReference>
<evidence type="ECO:0000313" key="3">
    <source>
        <dbReference type="EMBL" id="PWG61658.1"/>
    </source>
</evidence>